<evidence type="ECO:0000256" key="2">
    <source>
        <dbReference type="ARBA" id="ARBA00007192"/>
    </source>
</evidence>
<keyword evidence="4" id="KW-0009">Actin-binding</keyword>
<organism evidence="6 7">
    <name type="scientific">Datura stramonium</name>
    <name type="common">Jimsonweed</name>
    <name type="synonym">Common thornapple</name>
    <dbReference type="NCBI Taxonomy" id="4076"/>
    <lineage>
        <taxon>Eukaryota</taxon>
        <taxon>Viridiplantae</taxon>
        <taxon>Streptophyta</taxon>
        <taxon>Embryophyta</taxon>
        <taxon>Tracheophyta</taxon>
        <taxon>Spermatophyta</taxon>
        <taxon>Magnoliopsida</taxon>
        <taxon>eudicotyledons</taxon>
        <taxon>Gunneridae</taxon>
        <taxon>Pentapetalae</taxon>
        <taxon>asterids</taxon>
        <taxon>lamiids</taxon>
        <taxon>Solanales</taxon>
        <taxon>Solanaceae</taxon>
        <taxon>Solanoideae</taxon>
        <taxon>Datureae</taxon>
        <taxon>Datura</taxon>
    </lineage>
</organism>
<keyword evidence="7" id="KW-1185">Reference proteome</keyword>
<comment type="similarity">
    <text evidence="2">Belongs to the ARPC2 family.</text>
</comment>
<sequence length="455" mass="51812">MACFEHASPALKEILLRLYRDERAIDADHHLHEFGSVEYYIQSLVSDPDHTYLSISTPILSQAFLISTRLSRYTIEKVKAISTEVVEIVEPPKEGYQLTLRLNFARLPYGKESIKMITDIASVQGVILSSQLEEMLMNVNSQDVAQGMYKPIKLVYHPREPFYVIKQPQKIMAVFPMRFKEKTDVIIATAFFQFPQQELMDVANTKACAKAPHCIWSPIPPPELRGEAIEDLSTNGGFVSFALEKKMDSKNRLNMSNDLKWAFKNRRGLHVNSEDTYISVLLPSLNIGIGVGPTFTFFIMAFTDITSRHIEGKRLDKTVWNLLNFYAFVKNHVKSTRGFIQRRMRTCLKSLVEVLQKTGLQDDQQIKEVKGYKRMKKMRYKETITATDQFVELKQVDSDAQRLVIAISRPHWGKGAIRQWTAFARDGPHSPWPATGSRPIMGASSAIAMAGIQFS</sequence>
<dbReference type="Proteomes" id="UP000823775">
    <property type="component" value="Unassembled WGS sequence"/>
</dbReference>
<dbReference type="EMBL" id="JACEIK010010798">
    <property type="protein sequence ID" value="MCE3215330.1"/>
    <property type="molecule type" value="Genomic_DNA"/>
</dbReference>
<evidence type="ECO:0000313" key="6">
    <source>
        <dbReference type="EMBL" id="MCE3215330.1"/>
    </source>
</evidence>
<proteinExistence type="inferred from homology"/>
<name>A0ABS8WTD3_DATST</name>
<dbReference type="Pfam" id="PF04045">
    <property type="entry name" value="P34-Arc"/>
    <property type="match status" value="1"/>
</dbReference>
<comment type="subcellular location">
    <subcellularLocation>
        <location evidence="1">Cytoplasm</location>
        <location evidence="1">Cytoskeleton</location>
    </subcellularLocation>
</comment>
<evidence type="ECO:0000256" key="5">
    <source>
        <dbReference type="ARBA" id="ARBA00023212"/>
    </source>
</evidence>
<comment type="caution">
    <text evidence="6">The sequence shown here is derived from an EMBL/GenBank/DDBJ whole genome shotgun (WGS) entry which is preliminary data.</text>
</comment>
<dbReference type="InterPro" id="IPR034666">
    <property type="entry name" value="ARPC2/4"/>
</dbReference>
<evidence type="ECO:0000313" key="7">
    <source>
        <dbReference type="Proteomes" id="UP000823775"/>
    </source>
</evidence>
<protein>
    <submittedName>
        <fullName evidence="6">Actin- protein 2/3 complex subunit 2-B</fullName>
    </submittedName>
</protein>
<accession>A0ABS8WTD3</accession>
<reference evidence="6 7" key="1">
    <citation type="journal article" date="2021" name="BMC Genomics">
        <title>Datura genome reveals duplications of psychoactive alkaloid biosynthetic genes and high mutation rate following tissue culture.</title>
        <authorList>
            <person name="Rajewski A."/>
            <person name="Carter-House D."/>
            <person name="Stajich J."/>
            <person name="Litt A."/>
        </authorList>
    </citation>
    <scope>NUCLEOTIDE SEQUENCE [LARGE SCALE GENOMIC DNA]</scope>
    <source>
        <strain evidence="6">AR-01</strain>
    </source>
</reference>
<dbReference type="InterPro" id="IPR007188">
    <property type="entry name" value="ARPC2"/>
</dbReference>
<evidence type="ECO:0000256" key="3">
    <source>
        <dbReference type="ARBA" id="ARBA00022490"/>
    </source>
</evidence>
<dbReference type="Gene3D" id="3.30.1460.20">
    <property type="match status" value="3"/>
</dbReference>
<keyword evidence="3" id="KW-0963">Cytoplasm</keyword>
<gene>
    <name evidence="6" type="primary">ARPC2B</name>
    <name evidence="6" type="ORF">HAX54_001884</name>
</gene>
<evidence type="ECO:0000256" key="1">
    <source>
        <dbReference type="ARBA" id="ARBA00004245"/>
    </source>
</evidence>
<dbReference type="SUPFAM" id="SSF69645">
    <property type="entry name" value="Arp2/3 complex subunits"/>
    <property type="match status" value="3"/>
</dbReference>
<dbReference type="PANTHER" id="PTHR12058">
    <property type="entry name" value="ARP2/3 COMPLEX 34 KDA SUBUNIT"/>
    <property type="match status" value="1"/>
</dbReference>
<keyword evidence="5" id="KW-0206">Cytoskeleton</keyword>
<dbReference type="PANTHER" id="PTHR12058:SF1">
    <property type="entry name" value="ACTIN-RELATED PROTEIN 2_3 COMPLEX SUBUNIT 2B"/>
    <property type="match status" value="1"/>
</dbReference>
<evidence type="ECO:0000256" key="4">
    <source>
        <dbReference type="ARBA" id="ARBA00023203"/>
    </source>
</evidence>